<dbReference type="GO" id="GO:0000166">
    <property type="term" value="F:nucleotide binding"/>
    <property type="evidence" value="ECO:0007669"/>
    <property type="project" value="InterPro"/>
</dbReference>
<dbReference type="InterPro" id="IPR010997">
    <property type="entry name" value="HRDC-like_sf"/>
</dbReference>
<protein>
    <recommendedName>
        <fullName evidence="1">HRDC domain-containing protein</fullName>
    </recommendedName>
</protein>
<sequence length="149" mass="16904">MKIKTFEIGFASGRRELDEDVVNAFLSGVEVARIESVVLPDRDVWAVAVMYEERAKERPSARKSEKISFEKGCDISEEEQERFDALRIWRNERARDLGYEAYMVASNDALLSVAKCPVETADDLLKIKGFGPRKVELYGEEIVALLNSI</sequence>
<accession>A0AA37KMJ7</accession>
<organism evidence="2 3">
    <name type="scientific">Alistipes finegoldii</name>
    <dbReference type="NCBI Taxonomy" id="214856"/>
    <lineage>
        <taxon>Bacteria</taxon>
        <taxon>Pseudomonadati</taxon>
        <taxon>Bacteroidota</taxon>
        <taxon>Bacteroidia</taxon>
        <taxon>Bacteroidales</taxon>
        <taxon>Rikenellaceae</taxon>
        <taxon>Alistipes</taxon>
    </lineage>
</organism>
<feature type="domain" description="HRDC" evidence="1">
    <location>
        <begin position="76"/>
        <end position="149"/>
    </location>
</feature>
<evidence type="ECO:0000259" key="1">
    <source>
        <dbReference type="PROSITE" id="PS50967"/>
    </source>
</evidence>
<reference evidence="2" key="1">
    <citation type="submission" date="2022-01" db="EMBL/GenBank/DDBJ databases">
        <title>Novel bile acid biosynthetic pathways are enriched in the microbiome of centenarians.</title>
        <authorList>
            <person name="Sato Y."/>
            <person name="Atarashi K."/>
            <person name="Plichta R.D."/>
            <person name="Arai Y."/>
            <person name="Sasajima S."/>
            <person name="Kearney M.S."/>
            <person name="Suda W."/>
            <person name="Takeshita K."/>
            <person name="Sasaki T."/>
            <person name="Okamoto S."/>
            <person name="Skelly N.A."/>
            <person name="Okamura Y."/>
            <person name="Vlamakis H."/>
            <person name="Li Y."/>
            <person name="Tanoue T."/>
            <person name="Takei H."/>
            <person name="Nittono H."/>
            <person name="Narushima S."/>
            <person name="Irie J."/>
            <person name="Itoh H."/>
            <person name="Moriya K."/>
            <person name="Sugiura Y."/>
            <person name="Suematsu M."/>
            <person name="Moritoki N."/>
            <person name="Shibata S."/>
            <person name="Littman R.D."/>
            <person name="Fischbach A.M."/>
            <person name="Uwamino Y."/>
            <person name="Inoue T."/>
            <person name="Honda A."/>
            <person name="Hattori M."/>
            <person name="Murai T."/>
            <person name="Xavier J.R."/>
            <person name="Hirose N."/>
            <person name="Honda K."/>
        </authorList>
    </citation>
    <scope>NUCLEOTIDE SEQUENCE</scope>
    <source>
        <strain evidence="2">CE91-St16</strain>
    </source>
</reference>
<dbReference type="GO" id="GO:0003676">
    <property type="term" value="F:nucleic acid binding"/>
    <property type="evidence" value="ECO:0007669"/>
    <property type="project" value="InterPro"/>
</dbReference>
<dbReference type="RefSeq" id="WP_244076407.1">
    <property type="nucleotide sequence ID" value="NZ_AP025581.1"/>
</dbReference>
<dbReference type="SUPFAM" id="SSF47819">
    <property type="entry name" value="HRDC-like"/>
    <property type="match status" value="1"/>
</dbReference>
<dbReference type="InterPro" id="IPR002121">
    <property type="entry name" value="HRDC_dom"/>
</dbReference>
<proteinExistence type="predicted"/>
<dbReference type="Proteomes" id="UP001055105">
    <property type="component" value="Unassembled WGS sequence"/>
</dbReference>
<evidence type="ECO:0000313" key="2">
    <source>
        <dbReference type="EMBL" id="GKI18722.1"/>
    </source>
</evidence>
<dbReference type="PROSITE" id="PS50967">
    <property type="entry name" value="HRDC"/>
    <property type="match status" value="1"/>
</dbReference>
<dbReference type="Pfam" id="PF00570">
    <property type="entry name" value="HRDC"/>
    <property type="match status" value="1"/>
</dbReference>
<dbReference type="EMBL" id="BQOL01000001">
    <property type="protein sequence ID" value="GKI18722.1"/>
    <property type="molecule type" value="Genomic_DNA"/>
</dbReference>
<dbReference type="InterPro" id="IPR044876">
    <property type="entry name" value="HRDC_dom_sf"/>
</dbReference>
<name>A0AA37KMJ7_9BACT</name>
<comment type="caution">
    <text evidence="2">The sequence shown here is derived from an EMBL/GenBank/DDBJ whole genome shotgun (WGS) entry which is preliminary data.</text>
</comment>
<dbReference type="Gene3D" id="1.10.150.80">
    <property type="entry name" value="HRDC domain"/>
    <property type="match status" value="1"/>
</dbReference>
<dbReference type="AlphaFoldDB" id="A0AA37KMJ7"/>
<gene>
    <name evidence="2" type="ORF">CE91St16_16300</name>
</gene>
<evidence type="ECO:0000313" key="3">
    <source>
        <dbReference type="Proteomes" id="UP001055105"/>
    </source>
</evidence>